<dbReference type="EC" id="3.5.-.-" evidence="2"/>
<name>A0ABU8RN74_9ACTN</name>
<dbReference type="PANTHER" id="PTHR11803:SF58">
    <property type="entry name" value="PROTEIN HMF1-RELATED"/>
    <property type="match status" value="1"/>
</dbReference>
<sequence length="111" mass="11665">MSTKVITLHSSGRVVAPGDIAAQTEQVMANLHATLHEAGANLTSVIKSTVYVATQQRDDLTTAWEVVSRSFADHDAPSTLLGVSVLGWPDQLVEIEAVAVLPDARTASAAD</sequence>
<evidence type="ECO:0000256" key="1">
    <source>
        <dbReference type="ARBA" id="ARBA00010552"/>
    </source>
</evidence>
<reference evidence="2 3" key="1">
    <citation type="journal article" date="2017" name="Int. J. Syst. Evol. Microbiol.">
        <title>Pseudokineococcus basanitobsidens sp. nov., isolated from volcanic rock.</title>
        <authorList>
            <person name="Lee D.W."/>
            <person name="Park M.Y."/>
            <person name="Kim J.J."/>
            <person name="Kim B.S."/>
        </authorList>
    </citation>
    <scope>NUCLEOTIDE SEQUENCE [LARGE SCALE GENOMIC DNA]</scope>
    <source>
        <strain evidence="2 3">DSM 103726</strain>
    </source>
</reference>
<proteinExistence type="inferred from homology"/>
<evidence type="ECO:0000313" key="2">
    <source>
        <dbReference type="EMBL" id="MEJ5946555.1"/>
    </source>
</evidence>
<comment type="similarity">
    <text evidence="1">Belongs to the RutC family.</text>
</comment>
<dbReference type="PANTHER" id="PTHR11803">
    <property type="entry name" value="2-IMINOBUTANOATE/2-IMINOPROPANOATE DEAMINASE RIDA"/>
    <property type="match status" value="1"/>
</dbReference>
<dbReference type="InterPro" id="IPR006175">
    <property type="entry name" value="YjgF/YER057c/UK114"/>
</dbReference>
<accession>A0ABU8RN74</accession>
<organism evidence="2 3">
    <name type="scientific">Pseudokineococcus basanitobsidens</name>
    <dbReference type="NCBI Taxonomy" id="1926649"/>
    <lineage>
        <taxon>Bacteria</taxon>
        <taxon>Bacillati</taxon>
        <taxon>Actinomycetota</taxon>
        <taxon>Actinomycetes</taxon>
        <taxon>Kineosporiales</taxon>
        <taxon>Kineosporiaceae</taxon>
        <taxon>Pseudokineococcus</taxon>
    </lineage>
</organism>
<dbReference type="CDD" id="cd00448">
    <property type="entry name" value="YjgF_YER057c_UK114_family"/>
    <property type="match status" value="1"/>
</dbReference>
<protein>
    <submittedName>
        <fullName evidence="2">RidA family protein</fullName>
        <ecNumber evidence="2">3.5.-.-</ecNumber>
    </submittedName>
</protein>
<dbReference type="RefSeq" id="WP_339575937.1">
    <property type="nucleotide sequence ID" value="NZ_JBBIAA010000026.1"/>
</dbReference>
<dbReference type="GO" id="GO:0016787">
    <property type="term" value="F:hydrolase activity"/>
    <property type="evidence" value="ECO:0007669"/>
    <property type="project" value="UniProtKB-KW"/>
</dbReference>
<gene>
    <name evidence="2" type="ORF">WDZ17_14755</name>
</gene>
<keyword evidence="3" id="KW-1185">Reference proteome</keyword>
<keyword evidence="2" id="KW-0378">Hydrolase</keyword>
<dbReference type="Pfam" id="PF01042">
    <property type="entry name" value="Ribonuc_L-PSP"/>
    <property type="match status" value="1"/>
</dbReference>
<dbReference type="Gene3D" id="3.30.1330.40">
    <property type="entry name" value="RutC-like"/>
    <property type="match status" value="1"/>
</dbReference>
<dbReference type="Proteomes" id="UP001387100">
    <property type="component" value="Unassembled WGS sequence"/>
</dbReference>
<dbReference type="SUPFAM" id="SSF55298">
    <property type="entry name" value="YjgF-like"/>
    <property type="match status" value="1"/>
</dbReference>
<evidence type="ECO:0000313" key="3">
    <source>
        <dbReference type="Proteomes" id="UP001387100"/>
    </source>
</evidence>
<dbReference type="InterPro" id="IPR035959">
    <property type="entry name" value="RutC-like_sf"/>
</dbReference>
<dbReference type="EMBL" id="JBBIAA010000026">
    <property type="protein sequence ID" value="MEJ5946555.1"/>
    <property type="molecule type" value="Genomic_DNA"/>
</dbReference>
<comment type="caution">
    <text evidence="2">The sequence shown here is derived from an EMBL/GenBank/DDBJ whole genome shotgun (WGS) entry which is preliminary data.</text>
</comment>